<gene>
    <name evidence="4" type="ORF">OE059_02550</name>
</gene>
<evidence type="ECO:0000259" key="3">
    <source>
        <dbReference type="PROSITE" id="PS51186"/>
    </source>
</evidence>
<dbReference type="InterPro" id="IPR016181">
    <property type="entry name" value="Acyl_CoA_acyltransferase"/>
</dbReference>
<dbReference type="PANTHER" id="PTHR43420:SF47">
    <property type="entry name" value="N-ACETYLTRANSFERASE DOMAIN-CONTAINING PROTEIN"/>
    <property type="match status" value="1"/>
</dbReference>
<dbReference type="InterPro" id="IPR050680">
    <property type="entry name" value="YpeA/RimI_acetyltransf"/>
</dbReference>
<name>A0ABY8B295_9BACL</name>
<organism evidence="4 5">
    <name type="scientific">Exiguobacterium profundum</name>
    <dbReference type="NCBI Taxonomy" id="307643"/>
    <lineage>
        <taxon>Bacteria</taxon>
        <taxon>Bacillati</taxon>
        <taxon>Bacillota</taxon>
        <taxon>Bacilli</taxon>
        <taxon>Bacillales</taxon>
        <taxon>Bacillales Family XII. Incertae Sedis</taxon>
        <taxon>Exiguobacterium</taxon>
    </lineage>
</organism>
<feature type="domain" description="N-acetyltransferase" evidence="3">
    <location>
        <begin position="1"/>
        <end position="169"/>
    </location>
</feature>
<dbReference type="PANTHER" id="PTHR43420">
    <property type="entry name" value="ACETYLTRANSFERASE"/>
    <property type="match status" value="1"/>
</dbReference>
<dbReference type="PROSITE" id="PS51186">
    <property type="entry name" value="GNAT"/>
    <property type="match status" value="1"/>
</dbReference>
<proteinExistence type="predicted"/>
<reference evidence="4 5" key="1">
    <citation type="submission" date="2022-10" db="EMBL/GenBank/DDBJ databases">
        <title>Complete genome sequence of Exiguobacterium profundum TSS-3 isolated from an extremely saline-alkaline spring located in Ixtapa, Chiapas-Mexico.</title>
        <authorList>
            <person name="Rincon-Rosales R."/>
            <person name="Rogel M.A."/>
            <person name="Rincon-Molina C.I."/>
            <person name="Guerrero G."/>
            <person name="Manzano-Gomez L.A."/>
            <person name="Lopez-Lopez A."/>
            <person name="Rincon Molina F.A."/>
            <person name="Martinez-Romero E."/>
        </authorList>
    </citation>
    <scope>NUCLEOTIDE SEQUENCE [LARGE SCALE GENOMIC DNA]</scope>
    <source>
        <strain evidence="4 5">TSS-3</strain>
    </source>
</reference>
<keyword evidence="1" id="KW-0808">Transferase</keyword>
<accession>A0ABY8B295</accession>
<keyword evidence="5" id="KW-1185">Reference proteome</keyword>
<dbReference type="CDD" id="cd04301">
    <property type="entry name" value="NAT_SF"/>
    <property type="match status" value="1"/>
</dbReference>
<dbReference type="Proteomes" id="UP001219957">
    <property type="component" value="Chromosome"/>
</dbReference>
<dbReference type="RefSeq" id="WP_275060286.1">
    <property type="nucleotide sequence ID" value="NZ_CP109617.1"/>
</dbReference>
<evidence type="ECO:0000256" key="2">
    <source>
        <dbReference type="ARBA" id="ARBA00023315"/>
    </source>
</evidence>
<keyword evidence="2" id="KW-0012">Acyltransferase</keyword>
<sequence>MIEISKVTDVKALRHISIQTFTETFARHNTEEHLNAYLEKAYAPEQLQHELAHPDSYFYFAHVKGELAGYLKVNVRDAQSEPMGADTIEIERIYVFEAFQGHGVGKALFTKATELAKELHKRKMWLGVWERNERAIRFYRRNGFEQTGVHTFFMGEDAQNDLIFMKSFTD</sequence>
<dbReference type="SUPFAM" id="SSF55729">
    <property type="entry name" value="Acyl-CoA N-acyltransferases (Nat)"/>
    <property type="match status" value="1"/>
</dbReference>
<dbReference type="Pfam" id="PF00583">
    <property type="entry name" value="Acetyltransf_1"/>
    <property type="match status" value="1"/>
</dbReference>
<dbReference type="Gene3D" id="3.40.630.30">
    <property type="match status" value="1"/>
</dbReference>
<evidence type="ECO:0000256" key="1">
    <source>
        <dbReference type="ARBA" id="ARBA00022679"/>
    </source>
</evidence>
<dbReference type="EMBL" id="CP109617">
    <property type="protein sequence ID" value="WED55758.1"/>
    <property type="molecule type" value="Genomic_DNA"/>
</dbReference>
<evidence type="ECO:0000313" key="5">
    <source>
        <dbReference type="Proteomes" id="UP001219957"/>
    </source>
</evidence>
<evidence type="ECO:0000313" key="4">
    <source>
        <dbReference type="EMBL" id="WED55758.1"/>
    </source>
</evidence>
<protein>
    <submittedName>
        <fullName evidence="4">GNAT family N-acetyltransferase</fullName>
    </submittedName>
</protein>
<dbReference type="InterPro" id="IPR000182">
    <property type="entry name" value="GNAT_dom"/>
</dbReference>